<evidence type="ECO:0000256" key="2">
    <source>
        <dbReference type="ARBA" id="ARBA00023002"/>
    </source>
</evidence>
<feature type="domain" description="Gfo/Idh/MocA-like oxidoreductase N-terminal" evidence="3">
    <location>
        <begin position="5"/>
        <end position="126"/>
    </location>
</feature>
<dbReference type="AlphaFoldDB" id="A0A366ETN2"/>
<keyword evidence="6" id="KW-1185">Reference proteome</keyword>
<dbReference type="InterPro" id="IPR055170">
    <property type="entry name" value="GFO_IDH_MocA-like_dom"/>
</dbReference>
<proteinExistence type="inferred from homology"/>
<evidence type="ECO:0000259" key="3">
    <source>
        <dbReference type="Pfam" id="PF01408"/>
    </source>
</evidence>
<dbReference type="GO" id="GO:0016491">
    <property type="term" value="F:oxidoreductase activity"/>
    <property type="evidence" value="ECO:0007669"/>
    <property type="project" value="UniProtKB-KW"/>
</dbReference>
<organism evidence="5 6">
    <name type="scientific">Roseiarcus fermentans</name>
    <dbReference type="NCBI Taxonomy" id="1473586"/>
    <lineage>
        <taxon>Bacteria</taxon>
        <taxon>Pseudomonadati</taxon>
        <taxon>Pseudomonadota</taxon>
        <taxon>Alphaproteobacteria</taxon>
        <taxon>Hyphomicrobiales</taxon>
        <taxon>Roseiarcaceae</taxon>
        <taxon>Roseiarcus</taxon>
    </lineage>
</organism>
<dbReference type="OrthoDB" id="9792935at2"/>
<dbReference type="Gene3D" id="3.30.360.10">
    <property type="entry name" value="Dihydrodipicolinate Reductase, domain 2"/>
    <property type="match status" value="1"/>
</dbReference>
<dbReference type="GO" id="GO:0006740">
    <property type="term" value="P:NADPH regeneration"/>
    <property type="evidence" value="ECO:0007669"/>
    <property type="project" value="TreeGrafter"/>
</dbReference>
<dbReference type="PANTHER" id="PTHR42840">
    <property type="entry name" value="NAD(P)-BINDING ROSSMANN-FOLD SUPERFAMILY PROTEIN-RELATED"/>
    <property type="match status" value="1"/>
</dbReference>
<reference evidence="5 6" key="1">
    <citation type="submission" date="2018-06" db="EMBL/GenBank/DDBJ databases">
        <title>Genomic Encyclopedia of Type Strains, Phase IV (KMG-IV): sequencing the most valuable type-strain genomes for metagenomic binning, comparative biology and taxonomic classification.</title>
        <authorList>
            <person name="Goeker M."/>
        </authorList>
    </citation>
    <scope>NUCLEOTIDE SEQUENCE [LARGE SCALE GENOMIC DNA]</scope>
    <source>
        <strain evidence="5 6">DSM 24875</strain>
    </source>
</reference>
<comment type="caution">
    <text evidence="5">The sequence shown here is derived from an EMBL/GenBank/DDBJ whole genome shotgun (WGS) entry which is preliminary data.</text>
</comment>
<comment type="similarity">
    <text evidence="1">Belongs to the Gfo/Idh/MocA family.</text>
</comment>
<accession>A0A366ETN2</accession>
<evidence type="ECO:0000313" key="6">
    <source>
        <dbReference type="Proteomes" id="UP000253529"/>
    </source>
</evidence>
<evidence type="ECO:0000259" key="4">
    <source>
        <dbReference type="Pfam" id="PF22725"/>
    </source>
</evidence>
<gene>
    <name evidence="5" type="ORF">DFR50_13326</name>
</gene>
<dbReference type="GO" id="GO:0000166">
    <property type="term" value="F:nucleotide binding"/>
    <property type="evidence" value="ECO:0007669"/>
    <property type="project" value="InterPro"/>
</dbReference>
<keyword evidence="2" id="KW-0560">Oxidoreductase</keyword>
<evidence type="ECO:0000256" key="1">
    <source>
        <dbReference type="ARBA" id="ARBA00010928"/>
    </source>
</evidence>
<dbReference type="RefSeq" id="WP_113891755.1">
    <property type="nucleotide sequence ID" value="NZ_QNRK01000033.1"/>
</dbReference>
<dbReference type="Proteomes" id="UP000253529">
    <property type="component" value="Unassembled WGS sequence"/>
</dbReference>
<dbReference type="Pfam" id="PF22725">
    <property type="entry name" value="GFO_IDH_MocA_C3"/>
    <property type="match status" value="1"/>
</dbReference>
<dbReference type="Pfam" id="PF01408">
    <property type="entry name" value="GFO_IDH_MocA"/>
    <property type="match status" value="1"/>
</dbReference>
<protein>
    <submittedName>
        <fullName evidence="5">Myo-inositol 2-dehydrogenase/D-chiro-inositol 1-dehydrogenase</fullName>
    </submittedName>
</protein>
<evidence type="ECO:0000313" key="5">
    <source>
        <dbReference type="EMBL" id="RBP05761.1"/>
    </source>
</evidence>
<dbReference type="Gene3D" id="3.40.50.720">
    <property type="entry name" value="NAD(P)-binding Rossmann-like Domain"/>
    <property type="match status" value="1"/>
</dbReference>
<dbReference type="EMBL" id="QNRK01000033">
    <property type="protein sequence ID" value="RBP05761.1"/>
    <property type="molecule type" value="Genomic_DNA"/>
</dbReference>
<dbReference type="SUPFAM" id="SSF51735">
    <property type="entry name" value="NAD(P)-binding Rossmann-fold domains"/>
    <property type="match status" value="1"/>
</dbReference>
<dbReference type="SUPFAM" id="SSF55347">
    <property type="entry name" value="Glyceraldehyde-3-phosphate dehydrogenase-like, C-terminal domain"/>
    <property type="match status" value="1"/>
</dbReference>
<sequence length="334" mass="35245">MSDTVRIGVVGLGRLGRRHAENLARRIAGATLVAAASPVAEERAWAERALNGVATYAGLTELLRHPDLDAVWLVTPTSLHADQVIEAVEAGKHVFCEKPLALDPADCDRAIAAAAGRPEQIVMVGFMRRFDPAYAEAKRLIDEGALGDIVAIRCVSEDPIDPDGFFVRFAPTSGGVFLDCCIHDIDLVRWMLDGVGFSAVAAVGSRIVTPALADCGDVDTASACVAFAGGTIADFYVTRTSHRGYEAAMTIVGSKATLEVGRAIPKLPLTLEQAGRRSVAGQGDFFERFGEAFLLEARAFVAAVRNGGPTPLGLGDAREATRLACAMRAALKVG</sequence>
<dbReference type="GO" id="GO:0005737">
    <property type="term" value="C:cytoplasm"/>
    <property type="evidence" value="ECO:0007669"/>
    <property type="project" value="TreeGrafter"/>
</dbReference>
<dbReference type="InterPro" id="IPR036291">
    <property type="entry name" value="NAD(P)-bd_dom_sf"/>
</dbReference>
<dbReference type="PANTHER" id="PTHR42840:SF3">
    <property type="entry name" value="BINDING ROSSMANN FOLD OXIDOREDUCTASE, PUTATIVE (AFU_ORTHOLOGUE AFUA_2G10240)-RELATED"/>
    <property type="match status" value="1"/>
</dbReference>
<feature type="domain" description="GFO/IDH/MocA-like oxidoreductase" evidence="4">
    <location>
        <begin position="134"/>
        <end position="259"/>
    </location>
</feature>
<dbReference type="InterPro" id="IPR000683">
    <property type="entry name" value="Gfo/Idh/MocA-like_OxRdtase_N"/>
</dbReference>
<name>A0A366ETN2_9HYPH</name>